<comment type="caution">
    <text evidence="7">The sequence shown here is derived from an EMBL/GenBank/DDBJ whole genome shotgun (WGS) entry which is preliminary data.</text>
</comment>
<dbReference type="SUPFAM" id="SSF51197">
    <property type="entry name" value="Clavaminate synthase-like"/>
    <property type="match status" value="1"/>
</dbReference>
<keyword evidence="4" id="KW-0560">Oxidoreductase</keyword>
<dbReference type="Gene3D" id="3.60.130.10">
    <property type="entry name" value="Clavaminate synthase-like"/>
    <property type="match status" value="1"/>
</dbReference>
<organism evidence="7 8">
    <name type="scientific">Hyphococcus luteus</name>
    <dbReference type="NCBI Taxonomy" id="2058213"/>
    <lineage>
        <taxon>Bacteria</taxon>
        <taxon>Pseudomonadati</taxon>
        <taxon>Pseudomonadota</taxon>
        <taxon>Alphaproteobacteria</taxon>
        <taxon>Parvularculales</taxon>
        <taxon>Parvularculaceae</taxon>
        <taxon>Hyphococcus</taxon>
    </lineage>
</organism>
<evidence type="ECO:0000259" key="6">
    <source>
        <dbReference type="Pfam" id="PF02668"/>
    </source>
</evidence>
<dbReference type="OrthoDB" id="7346227at2"/>
<dbReference type="EMBL" id="PJCH01000006">
    <property type="protein sequence ID" value="PQA87658.1"/>
    <property type="molecule type" value="Genomic_DNA"/>
</dbReference>
<dbReference type="PANTHER" id="PTHR43779">
    <property type="entry name" value="DIOXYGENASE RV0097-RELATED"/>
    <property type="match status" value="1"/>
</dbReference>
<sequence length="310" mass="34667">MKSRRVVRRREYLGKGWKLGTLEINQVASTFAAEIRGIDASSPLSARDLDALIGALDRYGVVVMPDQNLTPDQQISVSEQLGPLENSDEGSPSFRKLRENLQYVDGRVSEISNLAQGKGLLEESDVRRLFTFANQLWHSDSTFRPIRARYTTLSAVKVPESGGDTEFADVASSYDALSDEDKEEIKDLMGVHSPTVVMEAMGATRPDGGGFVSEYGTQSRPIVDIHPGSGRKVLNVPSHCSHIEGMSLPEGRSLLTYLREKATLPEFRYRHVWSLGDFVIWDNRSTLHRACRFKERKEARQLVRTVVQDA</sequence>
<evidence type="ECO:0000256" key="5">
    <source>
        <dbReference type="ARBA" id="ARBA00023004"/>
    </source>
</evidence>
<evidence type="ECO:0000313" key="8">
    <source>
        <dbReference type="Proteomes" id="UP000239504"/>
    </source>
</evidence>
<dbReference type="Proteomes" id="UP000239504">
    <property type="component" value="Unassembled WGS sequence"/>
</dbReference>
<dbReference type="GO" id="GO:0016706">
    <property type="term" value="F:2-oxoglutarate-dependent dioxygenase activity"/>
    <property type="evidence" value="ECO:0007669"/>
    <property type="project" value="UniProtKB-ARBA"/>
</dbReference>
<evidence type="ECO:0000313" key="7">
    <source>
        <dbReference type="EMBL" id="PQA87658.1"/>
    </source>
</evidence>
<gene>
    <name evidence="7" type="ORF">CW354_11325</name>
</gene>
<evidence type="ECO:0000256" key="3">
    <source>
        <dbReference type="ARBA" id="ARBA00022964"/>
    </source>
</evidence>
<dbReference type="InterPro" id="IPR003819">
    <property type="entry name" value="TauD/TfdA-like"/>
</dbReference>
<keyword evidence="5" id="KW-0408">Iron</keyword>
<evidence type="ECO:0000256" key="1">
    <source>
        <dbReference type="ARBA" id="ARBA00005896"/>
    </source>
</evidence>
<keyword evidence="3 7" id="KW-0223">Dioxygenase</keyword>
<dbReference type="AlphaFoldDB" id="A0A2S7K5D4"/>
<name>A0A2S7K5D4_9PROT</name>
<evidence type="ECO:0000256" key="4">
    <source>
        <dbReference type="ARBA" id="ARBA00023002"/>
    </source>
</evidence>
<feature type="domain" description="TauD/TfdA-like" evidence="6">
    <location>
        <begin position="24"/>
        <end position="305"/>
    </location>
</feature>
<comment type="similarity">
    <text evidence="1">Belongs to the TfdA dioxygenase family.</text>
</comment>
<keyword evidence="8" id="KW-1185">Reference proteome</keyword>
<dbReference type="InterPro" id="IPR051178">
    <property type="entry name" value="TfdA_dioxygenase"/>
</dbReference>
<reference evidence="7 8" key="1">
    <citation type="submission" date="2017-12" db="EMBL/GenBank/DDBJ databases">
        <authorList>
            <person name="Hurst M.R.H."/>
        </authorList>
    </citation>
    <scope>NUCLEOTIDE SEQUENCE [LARGE SCALE GENOMIC DNA]</scope>
    <source>
        <strain evidence="7 8">SY-3-19</strain>
    </source>
</reference>
<protein>
    <submittedName>
        <fullName evidence="7">2,4-dichlorophenoxyacetate dioxygenase</fullName>
    </submittedName>
</protein>
<dbReference type="InterPro" id="IPR042098">
    <property type="entry name" value="TauD-like_sf"/>
</dbReference>
<dbReference type="Pfam" id="PF02668">
    <property type="entry name" value="TauD"/>
    <property type="match status" value="1"/>
</dbReference>
<dbReference type="PANTHER" id="PTHR43779:SF3">
    <property type="entry name" value="(3R)-3-[(CARBOXYMETHYL)AMINO]FATTY ACID OXYGENASE_DECARBOXYLASE"/>
    <property type="match status" value="1"/>
</dbReference>
<evidence type="ECO:0000256" key="2">
    <source>
        <dbReference type="ARBA" id="ARBA00022723"/>
    </source>
</evidence>
<dbReference type="GO" id="GO:0046872">
    <property type="term" value="F:metal ion binding"/>
    <property type="evidence" value="ECO:0007669"/>
    <property type="project" value="UniProtKB-KW"/>
</dbReference>
<keyword evidence="2" id="KW-0479">Metal-binding</keyword>
<proteinExistence type="inferred from homology"/>
<accession>A0A2S7K5D4</accession>